<dbReference type="AlphaFoldDB" id="A0A6L2PNS0"/>
<feature type="domain" description="ETS" evidence="5">
    <location>
        <begin position="968"/>
        <end position="1049"/>
    </location>
</feature>
<feature type="region of interest" description="Disordered" evidence="4">
    <location>
        <begin position="918"/>
        <end position="955"/>
    </location>
</feature>
<comment type="subcellular location">
    <subcellularLocation>
        <location evidence="3">Nucleus</location>
    </subcellularLocation>
</comment>
<evidence type="ECO:0000259" key="5">
    <source>
        <dbReference type="PROSITE" id="PS50061"/>
    </source>
</evidence>
<evidence type="ECO:0000256" key="4">
    <source>
        <dbReference type="SAM" id="MobiDB-lite"/>
    </source>
</evidence>
<evidence type="ECO:0000256" key="3">
    <source>
        <dbReference type="RuleBase" id="RU004019"/>
    </source>
</evidence>
<dbReference type="Gene3D" id="1.10.10.10">
    <property type="entry name" value="Winged helix-like DNA-binding domain superfamily/Winged helix DNA-binding domain"/>
    <property type="match status" value="1"/>
</dbReference>
<evidence type="ECO:0000313" key="7">
    <source>
        <dbReference type="Proteomes" id="UP000502823"/>
    </source>
</evidence>
<comment type="similarity">
    <text evidence="1 3">Belongs to the ETS family.</text>
</comment>
<proteinExistence type="inferred from homology"/>
<reference evidence="7" key="1">
    <citation type="submission" date="2020-01" db="EMBL/GenBank/DDBJ databases">
        <title>Draft genome sequence of the Termite Coptotermes fromosanus.</title>
        <authorList>
            <person name="Itakura S."/>
            <person name="Yosikawa Y."/>
            <person name="Umezawa K."/>
        </authorList>
    </citation>
    <scope>NUCLEOTIDE SEQUENCE [LARGE SCALE GENOMIC DNA]</scope>
</reference>
<feature type="compositionally biased region" description="Basic and acidic residues" evidence="4">
    <location>
        <begin position="546"/>
        <end position="572"/>
    </location>
</feature>
<dbReference type="OrthoDB" id="8196042at2759"/>
<keyword evidence="3" id="KW-0539">Nucleus</keyword>
<feature type="region of interest" description="Disordered" evidence="4">
    <location>
        <begin position="629"/>
        <end position="659"/>
    </location>
</feature>
<feature type="region of interest" description="Disordered" evidence="4">
    <location>
        <begin position="448"/>
        <end position="498"/>
    </location>
</feature>
<feature type="compositionally biased region" description="Polar residues" evidence="4">
    <location>
        <begin position="708"/>
        <end position="723"/>
    </location>
</feature>
<evidence type="ECO:0000256" key="2">
    <source>
        <dbReference type="ARBA" id="ARBA00023125"/>
    </source>
</evidence>
<dbReference type="InterPro" id="IPR046328">
    <property type="entry name" value="ETS_fam"/>
</dbReference>
<keyword evidence="7" id="KW-1185">Reference proteome</keyword>
<feature type="region of interest" description="Disordered" evidence="4">
    <location>
        <begin position="701"/>
        <end position="723"/>
    </location>
</feature>
<gene>
    <name evidence="6" type="ORF">Cfor_08209</name>
</gene>
<dbReference type="PANTHER" id="PTHR11849:SF190">
    <property type="entry name" value="ETS-DOMAIN PROTEIN"/>
    <property type="match status" value="1"/>
</dbReference>
<feature type="compositionally biased region" description="Polar residues" evidence="4">
    <location>
        <begin position="918"/>
        <end position="941"/>
    </location>
</feature>
<dbReference type="PRINTS" id="PR00454">
    <property type="entry name" value="ETSDOMAIN"/>
</dbReference>
<dbReference type="Proteomes" id="UP000502823">
    <property type="component" value="Unassembled WGS sequence"/>
</dbReference>
<name>A0A6L2PNS0_COPFO</name>
<dbReference type="InterPro" id="IPR000418">
    <property type="entry name" value="Ets_dom"/>
</dbReference>
<keyword evidence="2 3" id="KW-0238">DNA-binding</keyword>
<feature type="compositionally biased region" description="Basic residues" evidence="4">
    <location>
        <begin position="945"/>
        <end position="955"/>
    </location>
</feature>
<dbReference type="SUPFAM" id="SSF46785">
    <property type="entry name" value="Winged helix' DNA-binding domain"/>
    <property type="match status" value="1"/>
</dbReference>
<dbReference type="InParanoid" id="A0A6L2PNS0"/>
<dbReference type="InterPro" id="IPR036390">
    <property type="entry name" value="WH_DNA-bd_sf"/>
</dbReference>
<comment type="caution">
    <text evidence="6">The sequence shown here is derived from an EMBL/GenBank/DDBJ whole genome shotgun (WGS) entry which is preliminary data.</text>
</comment>
<sequence length="1207" mass="135990">MCFIEKSDNSTDFRSAEKKMVTSENKDRETQLSLYYKYHHANQKVKVHKPQPIVYYRPELLTICSSIPDGDQTGIRYTHQSAFHSVSRGGNTYDRRKLHQMALNYNNEAEENTQVTWCSTGSNYRCSVAVTEGEVVRDVPLPNSLRTRLVDISRCGGQDNDDQSEIDVGDYKTDVSSHHASSPECSFRSDEGSTCLSPGDASMRHTTSECILKAVSPPIKTTRHPTWDVQSTDSFPQYTNLFAQNSEQFRSGRIFISDIGMPRSQTPPHRVTAGNNKAVSLYQDQTFSKNTGIPLSARLGNNDIKCYLQSTRIPSLNNEKHLSGEQVTGSGLAEGELFFKTGASLVNRGSRFSTECGLRSHTSSPNRSNGQYTSNSSTAVSSFNDISSYRKEPEQNVYNYGLKKNVLRKANSLPVVAVQDSILKYPTVKTPHCINFSNTGVDNAQTLRPGTKECVTRPNGLEKNSPRGTPPSIETRGTINSVSSQSTRSKFTSGKHDDNETFIMKYPETDDKRSLCETSSSPMFCSVIRYHTQTRRKSPSQETLGSDEHSTSSEHKTGSYEDRGESPRRSSHLENGIISEDEQRLVVRRVRSHKVSHTENDDENISEKITDYPKNSLSVVNQIKTGDHQRLDQGDMPQNISPVGSCSRMGKKEGPKDHSRYLRRSSMETIVEIGDTDFVENKATCIKKSSVGNQAQIIEEQRPPEQGPSYQRGSPLNHPTQTDSQCLFSNQDIRFHRSTVLVPSEDLRQRGGETATQQMDTVRETKLGAELLGPSLFSAEDSALRSRVLVLLWVLLGENRLREVGYPEEPVHRILWRAVDVCCSVAGVKSAAAVPLSADHDCGVDMLCFRDHTHRFLEVCAPTREHWKQFGWAGLTVDAVVRKIYDEELVPLLRLQVLPPEIQHAVLHLSQLDRNPLMQQNSSSQGTLESDSNADQLQTSVAVPAKKKRGRPAKISRKVDEGGRIERVMLWRFLLNLLEDPRNAPCIHWVQRDEGIFRILNTDWLARLWGRRHGNPRMTYEKMARAMRTYYRSKVLQPVPRLRNLPRKLVYKFNPAVIHKDGPIRSGFPAHRGAPRYMKATPAATDDIKEIISSQNSRYEKEFSPLLICNKHRLQDFSAVVQFCPNSAKNVLAELHGLCNSNLQLIKFCFLTKSTHNILYEVLESGYYRNLGDFRRPGTGCPRSVDLPMQSLRRALLTTSTLLNRET</sequence>
<evidence type="ECO:0000313" key="6">
    <source>
        <dbReference type="EMBL" id="GFG34261.1"/>
    </source>
</evidence>
<feature type="compositionally biased region" description="Polar residues" evidence="4">
    <location>
        <begin position="360"/>
        <end position="378"/>
    </location>
</feature>
<dbReference type="InterPro" id="IPR036388">
    <property type="entry name" value="WH-like_DNA-bd_sf"/>
</dbReference>
<dbReference type="GO" id="GO:0030154">
    <property type="term" value="P:cell differentiation"/>
    <property type="evidence" value="ECO:0007669"/>
    <property type="project" value="TreeGrafter"/>
</dbReference>
<feature type="compositionally biased region" description="Basic and acidic residues" evidence="4">
    <location>
        <begin position="650"/>
        <end position="659"/>
    </location>
</feature>
<feature type="region of interest" description="Disordered" evidence="4">
    <location>
        <begin position="532"/>
        <end position="580"/>
    </location>
</feature>
<dbReference type="GO" id="GO:0005634">
    <property type="term" value="C:nucleus"/>
    <property type="evidence" value="ECO:0007669"/>
    <property type="project" value="UniProtKB-SubCell"/>
</dbReference>
<dbReference type="GO" id="GO:0000981">
    <property type="term" value="F:DNA-binding transcription factor activity, RNA polymerase II-specific"/>
    <property type="evidence" value="ECO:0007669"/>
    <property type="project" value="TreeGrafter"/>
</dbReference>
<dbReference type="SMART" id="SM00413">
    <property type="entry name" value="ETS"/>
    <property type="match status" value="1"/>
</dbReference>
<dbReference type="PROSITE" id="PS50061">
    <property type="entry name" value="ETS_DOMAIN_3"/>
    <property type="match status" value="1"/>
</dbReference>
<accession>A0A6L2PNS0</accession>
<evidence type="ECO:0000256" key="1">
    <source>
        <dbReference type="ARBA" id="ARBA00005562"/>
    </source>
</evidence>
<organism evidence="6 7">
    <name type="scientific">Coptotermes formosanus</name>
    <name type="common">Formosan subterranean termite</name>
    <dbReference type="NCBI Taxonomy" id="36987"/>
    <lineage>
        <taxon>Eukaryota</taxon>
        <taxon>Metazoa</taxon>
        <taxon>Ecdysozoa</taxon>
        <taxon>Arthropoda</taxon>
        <taxon>Hexapoda</taxon>
        <taxon>Insecta</taxon>
        <taxon>Pterygota</taxon>
        <taxon>Neoptera</taxon>
        <taxon>Polyneoptera</taxon>
        <taxon>Dictyoptera</taxon>
        <taxon>Blattodea</taxon>
        <taxon>Blattoidea</taxon>
        <taxon>Termitoidae</taxon>
        <taxon>Rhinotermitidae</taxon>
        <taxon>Coptotermes</taxon>
    </lineage>
</organism>
<dbReference type="GO" id="GO:0043565">
    <property type="term" value="F:sequence-specific DNA binding"/>
    <property type="evidence" value="ECO:0007669"/>
    <property type="project" value="InterPro"/>
</dbReference>
<dbReference type="Pfam" id="PF00178">
    <property type="entry name" value="Ets"/>
    <property type="match status" value="1"/>
</dbReference>
<dbReference type="PANTHER" id="PTHR11849">
    <property type="entry name" value="ETS"/>
    <property type="match status" value="1"/>
</dbReference>
<feature type="compositionally biased region" description="Polar residues" evidence="4">
    <location>
        <begin position="475"/>
        <end position="492"/>
    </location>
</feature>
<dbReference type="EMBL" id="BLKM01011744">
    <property type="protein sequence ID" value="GFG34261.1"/>
    <property type="molecule type" value="Genomic_DNA"/>
</dbReference>
<feature type="region of interest" description="Disordered" evidence="4">
    <location>
        <begin position="355"/>
        <end position="378"/>
    </location>
</feature>
<protein>
    <recommendedName>
        <fullName evidence="5">ETS domain-containing protein</fullName>
    </recommendedName>
</protein>